<dbReference type="AlphaFoldDB" id="A0A2V1JZZ6"/>
<evidence type="ECO:0000313" key="4">
    <source>
        <dbReference type="EMBL" id="PWF22303.1"/>
    </source>
</evidence>
<protein>
    <recommendedName>
        <fullName evidence="6">SAM-dependent methyltransferase</fullName>
    </recommendedName>
</protein>
<sequence>MHRSSPPSASRPPLPPADPDALAHSERLSAHLRTLIRQNDDWLPFDQWMEQALYAPGLGYYAAGSAKLSPASSGPQVTAGDFITAPELSPFFGRTLAREAARVLTACDSLHVLEFGAGTGRLAEDVLTELHHMGMPVRYSILEVSADLRQRQQARLAPWQDQVEWLDALPDAFSGCVLANEVLDAMPVKIVGWIADSEDLSTPAQPVEYGIALDDDDRFIWQARPAQATLATRIEQRLLPYPGYRTEINLQAEAWIGQMGRWLQRGAALLIDYGFPQHEYYHPQRATGTLMCHYRHHAHPDPLLLPGLQDITAHVDFTAMADAALRAGLDVSGYTSQGRFLMNAGLPELLSELDPRETALYAQAVGPVQKLLGEAEMGELFKVLALSRGLPASLQGFARGDRRHTL</sequence>
<evidence type="ECO:0008006" key="6">
    <source>
        <dbReference type="Google" id="ProtNLM"/>
    </source>
</evidence>
<dbReference type="Proteomes" id="UP000245212">
    <property type="component" value="Unassembled WGS sequence"/>
</dbReference>
<keyword evidence="5" id="KW-1185">Reference proteome</keyword>
<evidence type="ECO:0000256" key="1">
    <source>
        <dbReference type="ARBA" id="ARBA00022603"/>
    </source>
</evidence>
<dbReference type="InterPro" id="IPR029063">
    <property type="entry name" value="SAM-dependent_MTases_sf"/>
</dbReference>
<keyword evidence="1" id="KW-0489">Methyltransferase</keyword>
<evidence type="ECO:0000256" key="3">
    <source>
        <dbReference type="SAM" id="MobiDB-lite"/>
    </source>
</evidence>
<dbReference type="GO" id="GO:0032259">
    <property type="term" value="P:methylation"/>
    <property type="evidence" value="ECO:0007669"/>
    <property type="project" value="UniProtKB-KW"/>
</dbReference>
<proteinExistence type="predicted"/>
<dbReference type="InterPro" id="IPR003788">
    <property type="entry name" value="NDUFAF7"/>
</dbReference>
<gene>
    <name evidence="4" type="ORF">DD235_12680</name>
</gene>
<dbReference type="PANTHER" id="PTHR12049">
    <property type="entry name" value="PROTEIN ARGININE METHYLTRANSFERASE NDUFAF7, MITOCHONDRIAL"/>
    <property type="match status" value="1"/>
</dbReference>
<keyword evidence="2" id="KW-0808">Transferase</keyword>
<dbReference type="RefSeq" id="WP_109062543.1">
    <property type="nucleotide sequence ID" value="NZ_QETA01000005.1"/>
</dbReference>
<dbReference type="Pfam" id="PF02636">
    <property type="entry name" value="Methyltransf_28"/>
    <property type="match status" value="1"/>
</dbReference>
<name>A0A2V1JZZ6_9BURK</name>
<feature type="compositionally biased region" description="Pro residues" evidence="3">
    <location>
        <begin position="9"/>
        <end position="18"/>
    </location>
</feature>
<feature type="region of interest" description="Disordered" evidence="3">
    <location>
        <begin position="1"/>
        <end position="21"/>
    </location>
</feature>
<evidence type="ECO:0000313" key="5">
    <source>
        <dbReference type="Proteomes" id="UP000245212"/>
    </source>
</evidence>
<dbReference type="SUPFAM" id="SSF53335">
    <property type="entry name" value="S-adenosyl-L-methionine-dependent methyltransferases"/>
    <property type="match status" value="1"/>
</dbReference>
<accession>A0A2V1JZZ6</accession>
<dbReference type="EMBL" id="QETA01000005">
    <property type="protein sequence ID" value="PWF22303.1"/>
    <property type="molecule type" value="Genomic_DNA"/>
</dbReference>
<dbReference type="InterPro" id="IPR038375">
    <property type="entry name" value="NDUFAF7_sf"/>
</dbReference>
<dbReference type="Gene3D" id="3.40.50.12710">
    <property type="match status" value="1"/>
</dbReference>
<dbReference type="PANTHER" id="PTHR12049:SF7">
    <property type="entry name" value="PROTEIN ARGININE METHYLTRANSFERASE NDUFAF7, MITOCHONDRIAL"/>
    <property type="match status" value="1"/>
</dbReference>
<dbReference type="GO" id="GO:0035243">
    <property type="term" value="F:protein-arginine omega-N symmetric methyltransferase activity"/>
    <property type="evidence" value="ECO:0007669"/>
    <property type="project" value="TreeGrafter"/>
</dbReference>
<evidence type="ECO:0000256" key="2">
    <source>
        <dbReference type="ARBA" id="ARBA00022679"/>
    </source>
</evidence>
<reference evidence="5" key="1">
    <citation type="submission" date="2018-05" db="EMBL/GenBank/DDBJ databases">
        <authorList>
            <person name="Li Y."/>
        </authorList>
    </citation>
    <scope>NUCLEOTIDE SEQUENCE [LARGE SCALE GENOMIC DNA]</scope>
    <source>
        <strain evidence="5">3d-2-2</strain>
    </source>
</reference>
<comment type="caution">
    <text evidence="4">The sequence shown here is derived from an EMBL/GenBank/DDBJ whole genome shotgun (WGS) entry which is preliminary data.</text>
</comment>
<organism evidence="4 5">
    <name type="scientific">Corticimicrobacter populi</name>
    <dbReference type="NCBI Taxonomy" id="2175229"/>
    <lineage>
        <taxon>Bacteria</taxon>
        <taxon>Pseudomonadati</taxon>
        <taxon>Pseudomonadota</taxon>
        <taxon>Betaproteobacteria</taxon>
        <taxon>Burkholderiales</taxon>
        <taxon>Alcaligenaceae</taxon>
        <taxon>Corticimicrobacter</taxon>
    </lineage>
</organism>